<keyword evidence="2" id="KW-0472">Membrane</keyword>
<evidence type="ECO:0000256" key="2">
    <source>
        <dbReference type="ARBA" id="ARBA00023136"/>
    </source>
</evidence>
<dbReference type="Gene3D" id="2.40.160.50">
    <property type="entry name" value="membrane protein fhac: a member of the omp85/tpsb transporter family"/>
    <property type="match status" value="1"/>
</dbReference>
<evidence type="ECO:0000259" key="3">
    <source>
        <dbReference type="Pfam" id="PF01103"/>
    </source>
</evidence>
<evidence type="ECO:0000313" key="5">
    <source>
        <dbReference type="Proteomes" id="UP000585050"/>
    </source>
</evidence>
<dbReference type="InterPro" id="IPR000184">
    <property type="entry name" value="Bac_surfAg_D15"/>
</dbReference>
<comment type="caution">
    <text evidence="4">The sequence shown here is derived from an EMBL/GenBank/DDBJ whole genome shotgun (WGS) entry which is preliminary data.</text>
</comment>
<dbReference type="GO" id="GO:0019867">
    <property type="term" value="C:outer membrane"/>
    <property type="evidence" value="ECO:0007669"/>
    <property type="project" value="InterPro"/>
</dbReference>
<name>A0A7X8SH12_9BACT</name>
<accession>A0A7X8SH12</accession>
<evidence type="ECO:0000313" key="4">
    <source>
        <dbReference type="EMBL" id="NLR90103.1"/>
    </source>
</evidence>
<dbReference type="Proteomes" id="UP000585050">
    <property type="component" value="Unassembled WGS sequence"/>
</dbReference>
<proteinExistence type="predicted"/>
<feature type="domain" description="Bacterial surface antigen (D15)" evidence="3">
    <location>
        <begin position="192"/>
        <end position="396"/>
    </location>
</feature>
<comment type="subcellular location">
    <subcellularLocation>
        <location evidence="1">Membrane</location>
    </subcellularLocation>
</comment>
<dbReference type="Pfam" id="PF01103">
    <property type="entry name" value="Omp85"/>
    <property type="match status" value="1"/>
</dbReference>
<gene>
    <name evidence="4" type="ORF">HGP29_02750</name>
</gene>
<dbReference type="RefSeq" id="WP_168880780.1">
    <property type="nucleotide sequence ID" value="NZ_JABAIL010000001.1"/>
</dbReference>
<protein>
    <submittedName>
        <fullName evidence="4">BamA/TamA family outer membrane protein</fullName>
    </submittedName>
</protein>
<dbReference type="AlphaFoldDB" id="A0A7X8SH12"/>
<keyword evidence="5" id="KW-1185">Reference proteome</keyword>
<reference evidence="4 5" key="1">
    <citation type="submission" date="2020-04" db="EMBL/GenBank/DDBJ databases">
        <title>Flammeovirga sp. SR4, a novel species isolated from seawater.</title>
        <authorList>
            <person name="Wang X."/>
        </authorList>
    </citation>
    <scope>NUCLEOTIDE SEQUENCE [LARGE SCALE GENOMIC DNA]</scope>
    <source>
        <strain evidence="4 5">SR4</strain>
    </source>
</reference>
<dbReference type="EMBL" id="JABAIL010000001">
    <property type="protein sequence ID" value="NLR90103.1"/>
    <property type="molecule type" value="Genomic_DNA"/>
</dbReference>
<sequence>MKPLLITSLVAYSQIAYSQESNNDTKDLEELVENKNIPKKGKLYIAPLPVIASNPAYGLIYGVAASGSMFMGDPKTTKMSNVLATATYTTKDQLMLLMRGNIYSNENKWMFQSDYRLMLSSQPTYGLGTGSTEHFNSPRYSVFDEKDNTNGELMNFDFFRIHQTALKEIKPSFYVGTGIHFDRFANIVDENLDVENGDLTHHYVYSQKHGFDPNGYNLLGLSATALYDTRDNIANPYEGRFLNASFRYNGEVLGNSTGSSTLFLEYREYISLSKKVPRNILALWTYANVTTHGHLPYMALPSTAWDQMGRSGRGYAQGRFRGEDLFYAEAEYRFRLPLIGSKPDLLGGVLFANATSVAARDAKERLMQNWNMGYGAGLRIQIQKATRTNIGIDYGMNTAGEGGALYLNLTEYF</sequence>
<organism evidence="4 5">
    <name type="scientific">Flammeovirga agarivorans</name>
    <dbReference type="NCBI Taxonomy" id="2726742"/>
    <lineage>
        <taxon>Bacteria</taxon>
        <taxon>Pseudomonadati</taxon>
        <taxon>Bacteroidota</taxon>
        <taxon>Cytophagia</taxon>
        <taxon>Cytophagales</taxon>
        <taxon>Flammeovirgaceae</taxon>
        <taxon>Flammeovirga</taxon>
    </lineage>
</organism>
<evidence type="ECO:0000256" key="1">
    <source>
        <dbReference type="ARBA" id="ARBA00004370"/>
    </source>
</evidence>